<accession>A0A9R1X2D7</accession>
<dbReference type="Gene3D" id="3.40.30.10">
    <property type="entry name" value="Glutaredoxin"/>
    <property type="match status" value="2"/>
</dbReference>
<keyword evidence="4" id="KW-0520">NAD</keyword>
<dbReference type="PROSITE" id="PS51352">
    <property type="entry name" value="THIOREDOXIN_2"/>
    <property type="match status" value="1"/>
</dbReference>
<dbReference type="InterPro" id="IPR036249">
    <property type="entry name" value="Thioredoxin-like_sf"/>
</dbReference>
<comment type="catalytic activity">
    <reaction evidence="7">
        <text>[protein]-dithiol + NADP(+) = [protein]-disulfide + NADPH + H(+)</text>
        <dbReference type="Rhea" id="RHEA:18753"/>
        <dbReference type="Rhea" id="RHEA-COMP:10593"/>
        <dbReference type="Rhea" id="RHEA-COMP:10594"/>
        <dbReference type="ChEBI" id="CHEBI:15378"/>
        <dbReference type="ChEBI" id="CHEBI:29950"/>
        <dbReference type="ChEBI" id="CHEBI:50058"/>
        <dbReference type="ChEBI" id="CHEBI:57783"/>
        <dbReference type="ChEBI" id="CHEBI:58349"/>
        <dbReference type="EC" id="1.8.1.8"/>
    </reaction>
</comment>
<dbReference type="SUPFAM" id="SSF52833">
    <property type="entry name" value="Thioredoxin-like"/>
    <property type="match status" value="2"/>
</dbReference>
<evidence type="ECO:0000256" key="7">
    <source>
        <dbReference type="ARBA" id="ARBA00047804"/>
    </source>
</evidence>
<dbReference type="PANTHER" id="PTHR13871">
    <property type="entry name" value="THIOREDOXIN"/>
    <property type="match status" value="1"/>
</dbReference>
<evidence type="ECO:0000313" key="10">
    <source>
        <dbReference type="Proteomes" id="UP000235145"/>
    </source>
</evidence>
<proteinExistence type="inferred from homology"/>
<keyword evidence="2" id="KW-0677">Repeat</keyword>
<dbReference type="PANTHER" id="PTHR13871:SF81">
    <property type="entry name" value="NUCLEOREDOXIN 3-RELATED"/>
    <property type="match status" value="1"/>
</dbReference>
<name>A0A9R1X2D7_LACSA</name>
<dbReference type="InterPro" id="IPR013766">
    <property type="entry name" value="Thioredoxin_domain"/>
</dbReference>
<reference evidence="9 10" key="1">
    <citation type="journal article" date="2017" name="Nat. Commun.">
        <title>Genome assembly with in vitro proximity ligation data and whole-genome triplication in lettuce.</title>
        <authorList>
            <person name="Reyes-Chin-Wo S."/>
            <person name="Wang Z."/>
            <person name="Yang X."/>
            <person name="Kozik A."/>
            <person name="Arikit S."/>
            <person name="Song C."/>
            <person name="Xia L."/>
            <person name="Froenicke L."/>
            <person name="Lavelle D.O."/>
            <person name="Truco M.J."/>
            <person name="Xia R."/>
            <person name="Zhu S."/>
            <person name="Xu C."/>
            <person name="Xu H."/>
            <person name="Xu X."/>
            <person name="Cox K."/>
            <person name="Korf I."/>
            <person name="Meyers B.C."/>
            <person name="Michelmore R.W."/>
        </authorList>
    </citation>
    <scope>NUCLEOTIDE SEQUENCE [LARGE SCALE GENOMIC DNA]</scope>
    <source>
        <strain evidence="10">cv. Salinas</strain>
        <tissue evidence="9">Seedlings</tissue>
    </source>
</reference>
<evidence type="ECO:0000256" key="4">
    <source>
        <dbReference type="ARBA" id="ARBA00023027"/>
    </source>
</evidence>
<dbReference type="InterPro" id="IPR052259">
    <property type="entry name" value="Nucleoredoxin-like"/>
</dbReference>
<dbReference type="Gramene" id="rna-gnl|WGS:NBSK|LSAT_8X11081_mrna">
    <property type="protein sequence ID" value="cds-PLY79854.1"/>
    <property type="gene ID" value="gene-LSAT_8X11081"/>
</dbReference>
<dbReference type="Pfam" id="PF13905">
    <property type="entry name" value="Thioredoxin_8"/>
    <property type="match status" value="2"/>
</dbReference>
<comment type="catalytic activity">
    <reaction evidence="6">
        <text>[protein]-dithiol + NAD(+) = [protein]-disulfide + NADH + H(+)</text>
        <dbReference type="Rhea" id="RHEA:18749"/>
        <dbReference type="Rhea" id="RHEA-COMP:10593"/>
        <dbReference type="Rhea" id="RHEA-COMP:10594"/>
        <dbReference type="ChEBI" id="CHEBI:15378"/>
        <dbReference type="ChEBI" id="CHEBI:29950"/>
        <dbReference type="ChEBI" id="CHEBI:50058"/>
        <dbReference type="ChEBI" id="CHEBI:57540"/>
        <dbReference type="ChEBI" id="CHEBI:57945"/>
        <dbReference type="EC" id="1.8.1.8"/>
    </reaction>
</comment>
<feature type="domain" description="Thioredoxin" evidence="8">
    <location>
        <begin position="166"/>
        <end position="320"/>
    </location>
</feature>
<dbReference type="InterPro" id="IPR004146">
    <property type="entry name" value="DC1"/>
</dbReference>
<dbReference type="CDD" id="cd03009">
    <property type="entry name" value="TryX_like_TryX_NRX"/>
    <property type="match status" value="1"/>
</dbReference>
<protein>
    <recommendedName>
        <fullName evidence="1">protein-disulfide reductase</fullName>
        <ecNumber evidence="1">1.8.1.8</ecNumber>
    </recommendedName>
</protein>
<dbReference type="Proteomes" id="UP000235145">
    <property type="component" value="Unassembled WGS sequence"/>
</dbReference>
<dbReference type="AlphaFoldDB" id="A0A9R1X2D7"/>
<dbReference type="GO" id="GO:0004791">
    <property type="term" value="F:thioredoxin-disulfide reductase (NADPH) activity"/>
    <property type="evidence" value="ECO:0007669"/>
    <property type="project" value="InterPro"/>
</dbReference>
<dbReference type="Pfam" id="PF03107">
    <property type="entry name" value="C1_2"/>
    <property type="match status" value="1"/>
</dbReference>
<dbReference type="OrthoDB" id="409136at2759"/>
<evidence type="ECO:0000313" key="9">
    <source>
        <dbReference type="EMBL" id="KAJ0193697.1"/>
    </source>
</evidence>
<dbReference type="InterPro" id="IPR046349">
    <property type="entry name" value="C1-like_sf"/>
</dbReference>
<dbReference type="InterPro" id="IPR012336">
    <property type="entry name" value="Thioredoxin-like_fold"/>
</dbReference>
<sequence length="378" mass="43210">MGGPGCESVDNFKTILEQEGIYHLLSGELKVPLSSCKQKTVCLLFSANWSRPCKAFIPQLMQTYNALKDVDYELEIIFISFDRDENGFKEHMKSMPWLVVPFDVNLQKKLGNLYKVNQIPSFIPLNIDTKLLAKDSVGLIKDYGPDAFPFTKKRQEELKAFDEAKRQEGKLEHLFTNGIDSKGEKICSSELVGKTIGLYFGANWCPPCRDFTTQLIEAYNDIAKNKDQEFEVVYVSTDRDVKEFELGLTKMPWVAIPFNDKTRQDLCRIFEVKWIPTLIILGPNGKTITTNGRKLVSLYGAKGFPFTESKILGVESSLMKEGDELAREVMDRKHEHILKLDMAKRYICDFCKKRGSFWAFSCNVCGYDLHPTCIEETH</sequence>
<organism evidence="9 10">
    <name type="scientific">Lactuca sativa</name>
    <name type="common">Garden lettuce</name>
    <dbReference type="NCBI Taxonomy" id="4236"/>
    <lineage>
        <taxon>Eukaryota</taxon>
        <taxon>Viridiplantae</taxon>
        <taxon>Streptophyta</taxon>
        <taxon>Embryophyta</taxon>
        <taxon>Tracheophyta</taxon>
        <taxon>Spermatophyta</taxon>
        <taxon>Magnoliopsida</taxon>
        <taxon>eudicotyledons</taxon>
        <taxon>Gunneridae</taxon>
        <taxon>Pentapetalae</taxon>
        <taxon>asterids</taxon>
        <taxon>campanulids</taxon>
        <taxon>Asterales</taxon>
        <taxon>Asteraceae</taxon>
        <taxon>Cichorioideae</taxon>
        <taxon>Cichorieae</taxon>
        <taxon>Lactucinae</taxon>
        <taxon>Lactuca</taxon>
    </lineage>
</organism>
<comment type="caution">
    <text evidence="9">The sequence shown here is derived from an EMBL/GenBank/DDBJ whole genome shotgun (WGS) entry which is preliminary data.</text>
</comment>
<evidence type="ECO:0000256" key="3">
    <source>
        <dbReference type="ARBA" id="ARBA00023002"/>
    </source>
</evidence>
<evidence type="ECO:0000256" key="5">
    <source>
        <dbReference type="ARBA" id="ARBA00025782"/>
    </source>
</evidence>
<evidence type="ECO:0000256" key="2">
    <source>
        <dbReference type="ARBA" id="ARBA00022737"/>
    </source>
</evidence>
<gene>
    <name evidence="9" type="ORF">LSAT_V11C800393560</name>
</gene>
<evidence type="ECO:0000256" key="6">
    <source>
        <dbReference type="ARBA" id="ARBA00047388"/>
    </source>
</evidence>
<evidence type="ECO:0000256" key="1">
    <source>
        <dbReference type="ARBA" id="ARBA00012612"/>
    </source>
</evidence>
<dbReference type="InterPro" id="IPR045870">
    <property type="entry name" value="TryX_NRX_thioredoxin_dom"/>
</dbReference>
<dbReference type="SUPFAM" id="SSF57889">
    <property type="entry name" value="Cysteine-rich domain"/>
    <property type="match status" value="1"/>
</dbReference>
<dbReference type="EMBL" id="NBSK02000008">
    <property type="protein sequence ID" value="KAJ0193697.1"/>
    <property type="molecule type" value="Genomic_DNA"/>
</dbReference>
<evidence type="ECO:0000259" key="8">
    <source>
        <dbReference type="PROSITE" id="PS51352"/>
    </source>
</evidence>
<dbReference type="EC" id="1.8.1.8" evidence="1"/>
<comment type="similarity">
    <text evidence="5">Belongs to the nucleoredoxin family.</text>
</comment>
<keyword evidence="10" id="KW-1185">Reference proteome</keyword>
<keyword evidence="3" id="KW-0560">Oxidoreductase</keyword>